<evidence type="ECO:0000313" key="8">
    <source>
        <dbReference type="EMBL" id="MBP0445285.1"/>
    </source>
</evidence>
<evidence type="ECO:0000256" key="1">
    <source>
        <dbReference type="ARBA" id="ARBA00004651"/>
    </source>
</evidence>
<keyword evidence="4 6" id="KW-1133">Transmembrane helix</keyword>
<evidence type="ECO:0000256" key="6">
    <source>
        <dbReference type="SAM" id="Phobius"/>
    </source>
</evidence>
<dbReference type="Gene3D" id="1.20.81.30">
    <property type="entry name" value="Type II secretion system (T2SS), domain F"/>
    <property type="match status" value="1"/>
</dbReference>
<keyword evidence="9" id="KW-1185">Reference proteome</keyword>
<comment type="caution">
    <text evidence="8">The sequence shown here is derived from an EMBL/GenBank/DDBJ whole genome shotgun (WGS) entry which is preliminary data.</text>
</comment>
<evidence type="ECO:0000256" key="4">
    <source>
        <dbReference type="ARBA" id="ARBA00022989"/>
    </source>
</evidence>
<dbReference type="EMBL" id="JAGIZB010000009">
    <property type="protein sequence ID" value="MBP0445285.1"/>
    <property type="molecule type" value="Genomic_DNA"/>
</dbReference>
<reference evidence="8 9" key="1">
    <citation type="submission" date="2021-03" db="EMBL/GenBank/DDBJ databases">
        <authorList>
            <person name="So Y."/>
        </authorList>
    </citation>
    <scope>NUCLEOTIDE SEQUENCE [LARGE SCALE GENOMIC DNA]</scope>
    <source>
        <strain evidence="8 9">SSH11</strain>
    </source>
</reference>
<accession>A0ABS4AFI3</accession>
<feature type="transmembrane region" description="Helical" evidence="6">
    <location>
        <begin position="6"/>
        <end position="27"/>
    </location>
</feature>
<feature type="transmembrane region" description="Helical" evidence="6">
    <location>
        <begin position="260"/>
        <end position="282"/>
    </location>
</feature>
<feature type="transmembrane region" description="Helical" evidence="6">
    <location>
        <begin position="85"/>
        <end position="104"/>
    </location>
</feature>
<gene>
    <name evidence="8" type="ORF">J8J14_10895</name>
</gene>
<keyword evidence="3 6" id="KW-0812">Transmembrane</keyword>
<keyword evidence="5 6" id="KW-0472">Membrane</keyword>
<name>A0ABS4AFI3_9PROT</name>
<evidence type="ECO:0000256" key="2">
    <source>
        <dbReference type="ARBA" id="ARBA00022475"/>
    </source>
</evidence>
<keyword evidence="2" id="KW-1003">Cell membrane</keyword>
<dbReference type="PANTHER" id="PTHR35007:SF1">
    <property type="entry name" value="PILUS ASSEMBLY PROTEIN"/>
    <property type="match status" value="1"/>
</dbReference>
<dbReference type="RefSeq" id="WP_245215681.1">
    <property type="nucleotide sequence ID" value="NZ_JAGIZB010000009.1"/>
</dbReference>
<comment type="subcellular location">
    <subcellularLocation>
        <location evidence="1">Cell membrane</location>
        <topology evidence="1">Multi-pass membrane protein</topology>
    </subcellularLocation>
</comment>
<sequence>MGHAPLLLLAGFLLSGLTLAVVSMGELRRTRQLRNRVMSVAVMPAAKLDLPLPSIRMVDSRYSPFQLRFFRLVGFDPDLPEAARILAWPLVAGIAVAVGLFGGSRLVAMLGLPLAVLAGVASACMTSRSLFKWQARRYQDAVFQQLPDALGLMVRAIRAGLPLAEALRGIARESPMPIREEFTRVVGDIAIGRPVDAALMRVHARTKLTEFSFLAVTLGLQSQTGGSLAETLDTLADMVRKRVAMVKRAKALAAEGRMQAGLLTALPFVAAFGMSVIQPFYLRTFIENPTGQRMALLGFGFMALGLLTIRHLIRQAGRD</sequence>
<evidence type="ECO:0000256" key="5">
    <source>
        <dbReference type="ARBA" id="ARBA00023136"/>
    </source>
</evidence>
<feature type="transmembrane region" description="Helical" evidence="6">
    <location>
        <begin position="110"/>
        <end position="131"/>
    </location>
</feature>
<dbReference type="Proteomes" id="UP000681594">
    <property type="component" value="Unassembled WGS sequence"/>
</dbReference>
<feature type="domain" description="Type II secretion system protein GspF" evidence="7">
    <location>
        <begin position="150"/>
        <end position="271"/>
    </location>
</feature>
<evidence type="ECO:0000256" key="3">
    <source>
        <dbReference type="ARBA" id="ARBA00022692"/>
    </source>
</evidence>
<evidence type="ECO:0000259" key="7">
    <source>
        <dbReference type="Pfam" id="PF00482"/>
    </source>
</evidence>
<evidence type="ECO:0000313" key="9">
    <source>
        <dbReference type="Proteomes" id="UP000681594"/>
    </source>
</evidence>
<feature type="transmembrane region" description="Helical" evidence="6">
    <location>
        <begin position="294"/>
        <end position="313"/>
    </location>
</feature>
<protein>
    <submittedName>
        <fullName evidence="8">Type II secretion system F family protein</fullName>
    </submittedName>
</protein>
<organism evidence="8 9">
    <name type="scientific">Pararoseomonas baculiformis</name>
    <dbReference type="NCBI Taxonomy" id="2820812"/>
    <lineage>
        <taxon>Bacteria</taxon>
        <taxon>Pseudomonadati</taxon>
        <taxon>Pseudomonadota</taxon>
        <taxon>Alphaproteobacteria</taxon>
        <taxon>Acetobacterales</taxon>
        <taxon>Acetobacteraceae</taxon>
        <taxon>Pararoseomonas</taxon>
    </lineage>
</organism>
<dbReference type="PANTHER" id="PTHR35007">
    <property type="entry name" value="INTEGRAL MEMBRANE PROTEIN-RELATED"/>
    <property type="match status" value="1"/>
</dbReference>
<dbReference type="InterPro" id="IPR018076">
    <property type="entry name" value="T2SS_GspF_dom"/>
</dbReference>
<dbReference type="InterPro" id="IPR042094">
    <property type="entry name" value="T2SS_GspF_sf"/>
</dbReference>
<dbReference type="Pfam" id="PF00482">
    <property type="entry name" value="T2SSF"/>
    <property type="match status" value="1"/>
</dbReference>
<proteinExistence type="predicted"/>